<reference evidence="4 5" key="1">
    <citation type="submission" date="2017-03" db="EMBL/GenBank/DDBJ databases">
        <title>WGS assembly of Porphyra umbilicalis.</title>
        <authorList>
            <person name="Brawley S.H."/>
            <person name="Blouin N.A."/>
            <person name="Ficko-Blean E."/>
            <person name="Wheeler G.L."/>
            <person name="Lohr M."/>
            <person name="Goodson H.V."/>
            <person name="Jenkins J.W."/>
            <person name="Blaby-Haas C.E."/>
            <person name="Helliwell K.E."/>
            <person name="Chan C."/>
            <person name="Marriage T."/>
            <person name="Bhattacharya D."/>
            <person name="Klein A.S."/>
            <person name="Badis Y."/>
            <person name="Brodie J."/>
            <person name="Cao Y."/>
            <person name="Collen J."/>
            <person name="Dittami S.M."/>
            <person name="Gachon C.M."/>
            <person name="Green B.R."/>
            <person name="Karpowicz S."/>
            <person name="Kim J.W."/>
            <person name="Kudahl U."/>
            <person name="Lin S."/>
            <person name="Michel G."/>
            <person name="Mittag M."/>
            <person name="Olson B.J."/>
            <person name="Pangilinan J."/>
            <person name="Peng Y."/>
            <person name="Qiu H."/>
            <person name="Shu S."/>
            <person name="Singer J.T."/>
            <person name="Smith A.G."/>
            <person name="Sprecher B.N."/>
            <person name="Wagner V."/>
            <person name="Wang W."/>
            <person name="Wang Z.-Y."/>
            <person name="Yan J."/>
            <person name="Yarish C."/>
            <person name="Zoeuner-Riek S."/>
            <person name="Zhuang Y."/>
            <person name="Zou Y."/>
            <person name="Lindquist E.A."/>
            <person name="Grimwood J."/>
            <person name="Barry K."/>
            <person name="Rokhsar D.S."/>
            <person name="Schmutz J."/>
            <person name="Stiller J.W."/>
            <person name="Grossman A.R."/>
            <person name="Prochnik S.E."/>
        </authorList>
    </citation>
    <scope>NUCLEOTIDE SEQUENCE [LARGE SCALE GENOMIC DNA]</scope>
    <source>
        <strain evidence="4">4086291</strain>
    </source>
</reference>
<accession>A0A1X6PDR9</accession>
<evidence type="ECO:0000259" key="3">
    <source>
        <dbReference type="PROSITE" id="PS51472"/>
    </source>
</evidence>
<protein>
    <recommendedName>
        <fullName evidence="3">RRM Nup35-type domain-containing protein</fullName>
    </recommendedName>
</protein>
<dbReference type="Gene3D" id="3.30.70.330">
    <property type="match status" value="1"/>
</dbReference>
<evidence type="ECO:0000313" key="4">
    <source>
        <dbReference type="EMBL" id="OSX79018.1"/>
    </source>
</evidence>
<sequence length="310" mass="30536">MLDTPTPGLVALGTIGGGGVGGGAMAVDAGAGSAAWVDPYAFAGGGGRRDGPAAGGRTPPAMARAFGGAAAAAAAAANGNDDELACWVTAFGFTPAATAAVLRSLRTHGAVTRVVGSVGNWVHARFASAAEASVATWHGLRTVDGCLVGVVPCTEPAAVAALTSEGGGVGAGGGGPPPLAVVRRGACAHASPPPSVAVPAPFLRGPRRRPTGAIDTHTRRSMGLHPWTAAVVPAHPPPRGSRGGQPRPTDPDDGTRAPPSRARSHAAADTRSPQRRATPRHRELGFPSAAGDGVTNSDSGGRPAPPASRR</sequence>
<gene>
    <name evidence="4" type="ORF">BU14_0093s0061</name>
</gene>
<keyword evidence="1" id="KW-0906">Nuclear pore complex</keyword>
<feature type="compositionally biased region" description="Low complexity" evidence="2">
    <location>
        <begin position="256"/>
        <end position="267"/>
    </location>
</feature>
<dbReference type="PROSITE" id="PS51472">
    <property type="entry name" value="RRM_NUP35"/>
    <property type="match status" value="1"/>
</dbReference>
<keyword evidence="1" id="KW-0539">Nucleus</keyword>
<evidence type="ECO:0000313" key="5">
    <source>
        <dbReference type="Proteomes" id="UP000218209"/>
    </source>
</evidence>
<dbReference type="Pfam" id="PF05172">
    <property type="entry name" value="RRM_Nup35"/>
    <property type="match status" value="1"/>
</dbReference>
<feature type="region of interest" description="Disordered" evidence="2">
    <location>
        <begin position="189"/>
        <end position="310"/>
    </location>
</feature>
<name>A0A1X6PDR9_PORUM</name>
<evidence type="ECO:0000256" key="2">
    <source>
        <dbReference type="SAM" id="MobiDB-lite"/>
    </source>
</evidence>
<dbReference type="GO" id="GO:0005643">
    <property type="term" value="C:nuclear pore"/>
    <property type="evidence" value="ECO:0007669"/>
    <property type="project" value="UniProtKB-UniRule"/>
</dbReference>
<proteinExistence type="predicted"/>
<keyword evidence="1" id="KW-0653">Protein transport</keyword>
<keyword evidence="1" id="KW-0509">mRNA transport</keyword>
<keyword evidence="1" id="KW-0811">Translocation</keyword>
<feature type="domain" description="RRM Nup35-type" evidence="3">
    <location>
        <begin position="82"/>
        <end position="160"/>
    </location>
</feature>
<keyword evidence="5" id="KW-1185">Reference proteome</keyword>
<dbReference type="InterPro" id="IPR012677">
    <property type="entry name" value="Nucleotide-bd_a/b_plait_sf"/>
</dbReference>
<dbReference type="Proteomes" id="UP000218209">
    <property type="component" value="Unassembled WGS sequence"/>
</dbReference>
<keyword evidence="1" id="KW-0813">Transport</keyword>
<dbReference type="GO" id="GO:0051028">
    <property type="term" value="P:mRNA transport"/>
    <property type="evidence" value="ECO:0007669"/>
    <property type="project" value="UniProtKB-UniRule"/>
</dbReference>
<dbReference type="InterPro" id="IPR007846">
    <property type="entry name" value="RRM_NUP35_dom"/>
</dbReference>
<dbReference type="AlphaFoldDB" id="A0A1X6PDR9"/>
<dbReference type="EMBL" id="KV918800">
    <property type="protein sequence ID" value="OSX79018.1"/>
    <property type="molecule type" value="Genomic_DNA"/>
</dbReference>
<organism evidence="4 5">
    <name type="scientific">Porphyra umbilicalis</name>
    <name type="common">Purple laver</name>
    <name type="synonym">Red alga</name>
    <dbReference type="NCBI Taxonomy" id="2786"/>
    <lineage>
        <taxon>Eukaryota</taxon>
        <taxon>Rhodophyta</taxon>
        <taxon>Bangiophyceae</taxon>
        <taxon>Bangiales</taxon>
        <taxon>Bangiaceae</taxon>
        <taxon>Porphyra</taxon>
    </lineage>
</organism>
<evidence type="ECO:0000256" key="1">
    <source>
        <dbReference type="PROSITE-ProRule" id="PRU00804"/>
    </source>
</evidence>